<feature type="domain" description="RRM" evidence="3">
    <location>
        <begin position="436"/>
        <end position="519"/>
    </location>
</feature>
<feature type="compositionally biased region" description="Basic and acidic residues" evidence="2">
    <location>
        <begin position="75"/>
        <end position="85"/>
    </location>
</feature>
<feature type="compositionally biased region" description="Low complexity" evidence="2">
    <location>
        <begin position="25"/>
        <end position="36"/>
    </location>
</feature>
<dbReference type="GO" id="GO:0005829">
    <property type="term" value="C:cytosol"/>
    <property type="evidence" value="ECO:0007669"/>
    <property type="project" value="TreeGrafter"/>
</dbReference>
<dbReference type="HOGENOM" id="CLU_402282_0_0_1"/>
<dbReference type="CDD" id="cd00590">
    <property type="entry name" value="RRM_SF"/>
    <property type="match status" value="1"/>
</dbReference>
<dbReference type="Proteomes" id="UP000007129">
    <property type="component" value="Unassembled WGS sequence"/>
</dbReference>
<name>K2RN19_MACPH</name>
<dbReference type="PANTHER" id="PTHR10693:SF20">
    <property type="entry name" value="AT27578P"/>
    <property type="match status" value="1"/>
</dbReference>
<dbReference type="eggNOG" id="ENOG502QUGB">
    <property type="taxonomic scope" value="Eukaryota"/>
</dbReference>
<dbReference type="GO" id="GO:0003729">
    <property type="term" value="F:mRNA binding"/>
    <property type="evidence" value="ECO:0007669"/>
    <property type="project" value="TreeGrafter"/>
</dbReference>
<dbReference type="InterPro" id="IPR012677">
    <property type="entry name" value="Nucleotide-bd_a/b_plait_sf"/>
</dbReference>
<evidence type="ECO:0000259" key="3">
    <source>
        <dbReference type="PROSITE" id="PS50102"/>
    </source>
</evidence>
<dbReference type="SMART" id="SM00360">
    <property type="entry name" value="RRM"/>
    <property type="match status" value="2"/>
</dbReference>
<dbReference type="InterPro" id="IPR039539">
    <property type="entry name" value="Ras_GTPase_bind_prot"/>
</dbReference>
<evidence type="ECO:0000256" key="1">
    <source>
        <dbReference type="PROSITE-ProRule" id="PRU00176"/>
    </source>
</evidence>
<reference evidence="4 5" key="1">
    <citation type="journal article" date="2012" name="BMC Genomics">
        <title>Tools to kill: Genome of one of the most destructive plant pathogenic fungi Macrophomina phaseolina.</title>
        <authorList>
            <person name="Islam M.S."/>
            <person name="Haque M.S."/>
            <person name="Islam M.M."/>
            <person name="Emdad E.M."/>
            <person name="Halim A."/>
            <person name="Hossen Q.M.M."/>
            <person name="Hossain M.Z."/>
            <person name="Ahmed B."/>
            <person name="Rahim S."/>
            <person name="Rahman M.S."/>
            <person name="Alam M.M."/>
            <person name="Hou S."/>
            <person name="Wan X."/>
            <person name="Saito J.A."/>
            <person name="Alam M."/>
        </authorList>
    </citation>
    <scope>NUCLEOTIDE SEQUENCE [LARGE SCALE GENOMIC DNA]</scope>
    <source>
        <strain evidence="4 5">MS6</strain>
    </source>
</reference>
<dbReference type="InParanoid" id="K2RN19"/>
<dbReference type="Pfam" id="PF00076">
    <property type="entry name" value="RRM_1"/>
    <property type="match status" value="1"/>
</dbReference>
<proteinExistence type="predicted"/>
<dbReference type="GO" id="GO:1990904">
    <property type="term" value="C:ribonucleoprotein complex"/>
    <property type="evidence" value="ECO:0007669"/>
    <property type="project" value="TreeGrafter"/>
</dbReference>
<dbReference type="STRING" id="1126212.K2RN19"/>
<gene>
    <name evidence="4" type="ORF">MPH_11067</name>
</gene>
<feature type="domain" description="RRM" evidence="3">
    <location>
        <begin position="225"/>
        <end position="302"/>
    </location>
</feature>
<evidence type="ECO:0000313" key="5">
    <source>
        <dbReference type="Proteomes" id="UP000007129"/>
    </source>
</evidence>
<dbReference type="PANTHER" id="PTHR10693">
    <property type="entry name" value="RAS GTPASE-ACTIVATING PROTEIN-BINDING PROTEIN"/>
    <property type="match status" value="1"/>
</dbReference>
<dbReference type="SUPFAM" id="SSF54928">
    <property type="entry name" value="RNA-binding domain, RBD"/>
    <property type="match status" value="2"/>
</dbReference>
<dbReference type="InterPro" id="IPR035979">
    <property type="entry name" value="RBD_domain_sf"/>
</dbReference>
<dbReference type="Gene3D" id="3.30.70.330">
    <property type="match status" value="2"/>
</dbReference>
<protein>
    <recommendedName>
        <fullName evidence="3">RRM domain-containing protein</fullName>
    </recommendedName>
</protein>
<evidence type="ECO:0000256" key="2">
    <source>
        <dbReference type="SAM" id="MobiDB-lite"/>
    </source>
</evidence>
<sequence>MASMAPITPPPSAKKSHRRAHSTPDCVSADSSCDDALPSPSLQPSTPISLVESRHGGISINPDTPITPPSAGLTRPEKACHDGRSKSVGLPEPVVESKPIFEFDISTEDPGKPVERVSPPHDNDIAAINTRIAIDRIEGTTRRAPLLTSRSDPAGLNSMTIREVSQPTDATFVQGHYGQDVFSSSSHRPVALCPPTSANRLAPSLSASSDKITPDNAQSRLSPNACLFVASLRKDKSDSELHQALTAQFFAYGKCYIKVKRTRGLPIAFVQYHESATADVAMELSTGVRIHERPCRIEKARAPRKWRASSNSSSTSYFDASIGCIFISRRNGQPPSRDEVLSLMEKVGKLEKIWYPTDTERERYGLSPGFCCRFVYYQDAIDAIHAERNNTIYHVEPFRVADKLDGLFIFCKDSYLLEPNESSTAPEFHPTLHLPNALWVGNLPPNVTKLQLHRVFDDRFAPVIQMKVKIRRNRMSGEYNSYASIYFADHAAAMRAALCTHKKLRLATGEVVQIQWRLKPVLKIRDPKLHSLNHFSGSFGRFSASNTYGLAAFGNGLITGGAIGVPSNSPGFHSTAFGSNNFDGASNHVMGRAIPVTMYRPQYSPRFRQTSSMGQTSFGGMEINSPYMSNMPTRSFVNGSNYSFNGAYLGSHCPVPATSAFRSNPASVSAGYSVANGTYFSGKL</sequence>
<dbReference type="VEuPathDB" id="FungiDB:MPH_11067"/>
<keyword evidence="1" id="KW-0694">RNA-binding</keyword>
<dbReference type="PROSITE" id="PS50102">
    <property type="entry name" value="RRM"/>
    <property type="match status" value="2"/>
</dbReference>
<dbReference type="AlphaFoldDB" id="K2RN19"/>
<dbReference type="EMBL" id="AHHD01000467">
    <property type="protein sequence ID" value="EKG11574.1"/>
    <property type="molecule type" value="Genomic_DNA"/>
</dbReference>
<dbReference type="OrthoDB" id="410044at2759"/>
<feature type="region of interest" description="Disordered" evidence="2">
    <location>
        <begin position="1"/>
        <end position="91"/>
    </location>
</feature>
<comment type="caution">
    <text evidence="4">The sequence shown here is derived from an EMBL/GenBank/DDBJ whole genome shotgun (WGS) entry which is preliminary data.</text>
</comment>
<dbReference type="InterPro" id="IPR000504">
    <property type="entry name" value="RRM_dom"/>
</dbReference>
<evidence type="ECO:0000313" key="4">
    <source>
        <dbReference type="EMBL" id="EKG11574.1"/>
    </source>
</evidence>
<accession>K2RN19</accession>
<organism evidence="4 5">
    <name type="scientific">Macrophomina phaseolina (strain MS6)</name>
    <name type="common">Charcoal rot fungus</name>
    <dbReference type="NCBI Taxonomy" id="1126212"/>
    <lineage>
        <taxon>Eukaryota</taxon>
        <taxon>Fungi</taxon>
        <taxon>Dikarya</taxon>
        <taxon>Ascomycota</taxon>
        <taxon>Pezizomycotina</taxon>
        <taxon>Dothideomycetes</taxon>
        <taxon>Dothideomycetes incertae sedis</taxon>
        <taxon>Botryosphaeriales</taxon>
        <taxon>Botryosphaeriaceae</taxon>
        <taxon>Macrophomina</taxon>
    </lineage>
</organism>